<evidence type="ECO:0000313" key="1">
    <source>
        <dbReference type="EMBL" id="KAL0296144.1"/>
    </source>
</evidence>
<sequence length="98" mass="11413">MCIRVVKGWVDVALEEWCQSGYLFVSYSRFDARLFNEEGVAGWRLTSIYGQSGVANRGKTWYLLRTLRDFSNQPWLCAGIFNEILLLEEKKCAPWARK</sequence>
<comment type="caution">
    <text evidence="1">The sequence shown here is derived from an EMBL/GenBank/DDBJ whole genome shotgun (WGS) entry which is preliminary data.</text>
</comment>
<proteinExistence type="predicted"/>
<dbReference type="EMBL" id="JACGWJ010000032">
    <property type="protein sequence ID" value="KAL0296144.1"/>
    <property type="molecule type" value="Genomic_DNA"/>
</dbReference>
<reference evidence="1" key="1">
    <citation type="submission" date="2020-06" db="EMBL/GenBank/DDBJ databases">
        <authorList>
            <person name="Li T."/>
            <person name="Hu X."/>
            <person name="Zhang T."/>
            <person name="Song X."/>
            <person name="Zhang H."/>
            <person name="Dai N."/>
            <person name="Sheng W."/>
            <person name="Hou X."/>
            <person name="Wei L."/>
        </authorList>
    </citation>
    <scope>NUCLEOTIDE SEQUENCE</scope>
    <source>
        <strain evidence="1">G02</strain>
        <tissue evidence="1">Leaf</tissue>
    </source>
</reference>
<dbReference type="AlphaFoldDB" id="A0AAW2JNW3"/>
<name>A0AAW2JNW3_SESRA</name>
<gene>
    <name evidence="1" type="ORF">Sradi_6666500</name>
</gene>
<accession>A0AAW2JNW3</accession>
<organism evidence="1">
    <name type="scientific">Sesamum radiatum</name>
    <name type="common">Black benniseed</name>
    <dbReference type="NCBI Taxonomy" id="300843"/>
    <lineage>
        <taxon>Eukaryota</taxon>
        <taxon>Viridiplantae</taxon>
        <taxon>Streptophyta</taxon>
        <taxon>Embryophyta</taxon>
        <taxon>Tracheophyta</taxon>
        <taxon>Spermatophyta</taxon>
        <taxon>Magnoliopsida</taxon>
        <taxon>eudicotyledons</taxon>
        <taxon>Gunneridae</taxon>
        <taxon>Pentapetalae</taxon>
        <taxon>asterids</taxon>
        <taxon>lamiids</taxon>
        <taxon>Lamiales</taxon>
        <taxon>Pedaliaceae</taxon>
        <taxon>Sesamum</taxon>
    </lineage>
</organism>
<protein>
    <submittedName>
        <fullName evidence="1">Uncharacterized protein</fullName>
    </submittedName>
</protein>
<reference evidence="1" key="2">
    <citation type="journal article" date="2024" name="Plant">
        <title>Genomic evolution and insights into agronomic trait innovations of Sesamum species.</title>
        <authorList>
            <person name="Miao H."/>
            <person name="Wang L."/>
            <person name="Qu L."/>
            <person name="Liu H."/>
            <person name="Sun Y."/>
            <person name="Le M."/>
            <person name="Wang Q."/>
            <person name="Wei S."/>
            <person name="Zheng Y."/>
            <person name="Lin W."/>
            <person name="Duan Y."/>
            <person name="Cao H."/>
            <person name="Xiong S."/>
            <person name="Wang X."/>
            <person name="Wei L."/>
            <person name="Li C."/>
            <person name="Ma Q."/>
            <person name="Ju M."/>
            <person name="Zhao R."/>
            <person name="Li G."/>
            <person name="Mu C."/>
            <person name="Tian Q."/>
            <person name="Mei H."/>
            <person name="Zhang T."/>
            <person name="Gao T."/>
            <person name="Zhang H."/>
        </authorList>
    </citation>
    <scope>NUCLEOTIDE SEQUENCE</scope>
    <source>
        <strain evidence="1">G02</strain>
    </source>
</reference>